<dbReference type="KEGG" id="xdo:XDD1_1594"/>
<protein>
    <submittedName>
        <fullName evidence="2">ATP synthase subunit a</fullName>
    </submittedName>
</protein>
<reference evidence="2 3" key="1">
    <citation type="submission" date="2013-07" db="EMBL/GenBank/DDBJ databases">
        <authorList>
            <person name="Genoscope - CEA"/>
        </authorList>
    </citation>
    <scope>NUCLEOTIDE SEQUENCE [LARGE SCALE GENOMIC DNA]</scope>
    <source>
        <strain evidence="3">FRM16 / DSM 17909</strain>
    </source>
</reference>
<name>A0A068QQR7_9GAMM</name>
<dbReference type="STRING" id="351671.XDD1_1594"/>
<evidence type="ECO:0000313" key="3">
    <source>
        <dbReference type="Proteomes" id="UP000032721"/>
    </source>
</evidence>
<evidence type="ECO:0000313" key="2">
    <source>
        <dbReference type="EMBL" id="CDG17293.1"/>
    </source>
</evidence>
<dbReference type="Proteomes" id="UP000032721">
    <property type="component" value="Chromosome"/>
</dbReference>
<keyword evidence="1" id="KW-0812">Transmembrane</keyword>
<organism evidence="2 3">
    <name type="scientific">Xenorhabdus doucetiae</name>
    <dbReference type="NCBI Taxonomy" id="351671"/>
    <lineage>
        <taxon>Bacteria</taxon>
        <taxon>Pseudomonadati</taxon>
        <taxon>Pseudomonadota</taxon>
        <taxon>Gammaproteobacteria</taxon>
        <taxon>Enterobacterales</taxon>
        <taxon>Morganellaceae</taxon>
        <taxon>Xenorhabdus</taxon>
    </lineage>
</organism>
<feature type="transmembrane region" description="Helical" evidence="1">
    <location>
        <begin position="6"/>
        <end position="23"/>
    </location>
</feature>
<dbReference type="AlphaFoldDB" id="A0A068QQR7"/>
<dbReference type="HOGENOM" id="CLU_3013315_0_0_6"/>
<proteinExistence type="predicted"/>
<sequence length="56" mass="6293">MSSHILFNMILSINGLTLIFKFGKIYAVIGFNNPIITLYSPDFIDLADTNTLREDA</sequence>
<accession>A0A068QQR7</accession>
<evidence type="ECO:0000256" key="1">
    <source>
        <dbReference type="SAM" id="Phobius"/>
    </source>
</evidence>
<dbReference type="EMBL" id="FO704550">
    <property type="protein sequence ID" value="CDG17293.1"/>
    <property type="molecule type" value="Genomic_DNA"/>
</dbReference>
<keyword evidence="1" id="KW-1133">Transmembrane helix</keyword>
<gene>
    <name evidence="2" type="ORF">XDD1_1594</name>
</gene>
<keyword evidence="1" id="KW-0472">Membrane</keyword>